<dbReference type="OrthoDB" id="8562138at2"/>
<proteinExistence type="inferred from homology"/>
<dbReference type="Proteomes" id="UP000196027">
    <property type="component" value="Chromosome"/>
</dbReference>
<sequence length="291" mass="32112">MIRSISFLAPTFQPTLSLIRPHLLQLPLLIMLAAYQLTLSADELNTTMDTSSEGEFQIQVGGGIGASDLPWKGIDINPTSMPYFDIAWGNWHFGFKHGLAAYTIGSDRLQASLGVNYRDETYDTIFDKEEDLSKDRVFDGYESGDGELTAKLSAKLYFIGLDVEQDVTDQSGGLTASAMLEYPVLELGPGTKLIASAGARWLNEKYIHHLYGIEGDNINPAFGRTAYQGEAAINLVAGVTAIYSITDNWTVIGVYQFQKLDDVIQDSPLIGQAFQQDIKVFVSYRLDTLPF</sequence>
<dbReference type="KEGG" id="ome:OLMES_1306"/>
<dbReference type="Pfam" id="PF06629">
    <property type="entry name" value="MipA"/>
    <property type="match status" value="1"/>
</dbReference>
<keyword evidence="7" id="KW-1185">Reference proteome</keyword>
<gene>
    <name evidence="6" type="ORF">OLMES_1306</name>
</gene>
<keyword evidence="4" id="KW-0472">Membrane</keyword>
<evidence type="ECO:0000313" key="7">
    <source>
        <dbReference type="Proteomes" id="UP000196027"/>
    </source>
</evidence>
<evidence type="ECO:0000256" key="4">
    <source>
        <dbReference type="ARBA" id="ARBA00023136"/>
    </source>
</evidence>
<evidence type="ECO:0000256" key="5">
    <source>
        <dbReference type="ARBA" id="ARBA00023237"/>
    </source>
</evidence>
<comment type="similarity">
    <text evidence="2">Belongs to the MipA/OmpV family.</text>
</comment>
<keyword evidence="3" id="KW-0732">Signal</keyword>
<dbReference type="EMBL" id="CP021425">
    <property type="protein sequence ID" value="ARU55385.1"/>
    <property type="molecule type" value="Genomic_DNA"/>
</dbReference>
<evidence type="ECO:0000256" key="1">
    <source>
        <dbReference type="ARBA" id="ARBA00004442"/>
    </source>
</evidence>
<reference evidence="6 7" key="1">
    <citation type="submission" date="2017-05" db="EMBL/GenBank/DDBJ databases">
        <title>Genomic insights into alkan degradation activity of Oleiphilus messinensis.</title>
        <authorList>
            <person name="Kozyavkin S.A."/>
            <person name="Slesarev A.I."/>
            <person name="Golyshin P.N."/>
            <person name="Korzhenkov A."/>
            <person name="Golyshina O.N."/>
            <person name="Toshchakov S.V."/>
        </authorList>
    </citation>
    <scope>NUCLEOTIDE SEQUENCE [LARGE SCALE GENOMIC DNA]</scope>
    <source>
        <strain evidence="6 7">ME102</strain>
    </source>
</reference>
<dbReference type="InterPro" id="IPR010583">
    <property type="entry name" value="MipA"/>
</dbReference>
<name>A0A1Y0I799_9GAMM</name>
<accession>A0A1Y0I799</accession>
<organism evidence="6 7">
    <name type="scientific">Oleiphilus messinensis</name>
    <dbReference type="NCBI Taxonomy" id="141451"/>
    <lineage>
        <taxon>Bacteria</taxon>
        <taxon>Pseudomonadati</taxon>
        <taxon>Pseudomonadota</taxon>
        <taxon>Gammaproteobacteria</taxon>
        <taxon>Oceanospirillales</taxon>
        <taxon>Oleiphilaceae</taxon>
        <taxon>Oleiphilus</taxon>
    </lineage>
</organism>
<dbReference type="AlphaFoldDB" id="A0A1Y0I799"/>
<comment type="subcellular location">
    <subcellularLocation>
        <location evidence="1">Cell outer membrane</location>
    </subcellularLocation>
</comment>
<dbReference type="GO" id="GO:0009279">
    <property type="term" value="C:cell outer membrane"/>
    <property type="evidence" value="ECO:0007669"/>
    <property type="project" value="UniProtKB-SubCell"/>
</dbReference>
<dbReference type="PANTHER" id="PTHR38776:SF1">
    <property type="entry name" value="MLTA-INTERACTING PROTEIN-RELATED"/>
    <property type="match status" value="1"/>
</dbReference>
<evidence type="ECO:0000256" key="3">
    <source>
        <dbReference type="ARBA" id="ARBA00022729"/>
    </source>
</evidence>
<dbReference type="PANTHER" id="PTHR38776">
    <property type="entry name" value="MLTA-INTERACTING PROTEIN-RELATED"/>
    <property type="match status" value="1"/>
</dbReference>
<evidence type="ECO:0000313" key="6">
    <source>
        <dbReference type="EMBL" id="ARU55385.1"/>
    </source>
</evidence>
<dbReference type="RefSeq" id="WP_087460501.1">
    <property type="nucleotide sequence ID" value="NZ_CP021425.1"/>
</dbReference>
<keyword evidence="5" id="KW-0998">Cell outer membrane</keyword>
<evidence type="ECO:0000256" key="2">
    <source>
        <dbReference type="ARBA" id="ARBA00005722"/>
    </source>
</evidence>
<protein>
    <submittedName>
        <fullName evidence="6">MltA-interacting protein MipA</fullName>
    </submittedName>
</protein>